<evidence type="ECO:0000256" key="2">
    <source>
        <dbReference type="ARBA" id="ARBA00022475"/>
    </source>
</evidence>
<reference evidence="7" key="1">
    <citation type="submission" date="2022-08" db="EMBL/GenBank/DDBJ databases">
        <title>Chelativorans sichuanense sp. nov., a paraffin oil-degrading bacterium isolated from a mixture of oil-based drill cuttings and paddy soil.</title>
        <authorList>
            <person name="Yu J."/>
            <person name="Liu H."/>
            <person name="Chen Q."/>
        </authorList>
    </citation>
    <scope>NUCLEOTIDE SEQUENCE</scope>
    <source>
        <strain evidence="7">SCAU 2101</strain>
    </source>
</reference>
<sequence length="122" mass="13932">MPSHVEESRHGYSQTAIAMHAEGQQHPIRIYLIVWFWLFVLSACSYLVDYFGFVGLLRWTLIVVFMLLKAGLIVAVFMHMVWERLALAYAILLPPIAVLVFVAIMAIESDYTFFTRTVFSGG</sequence>
<evidence type="ECO:0000256" key="4">
    <source>
        <dbReference type="ARBA" id="ARBA00022989"/>
    </source>
</evidence>
<protein>
    <submittedName>
        <fullName evidence="7">Cytochrome C oxidase subunit IV family protein</fullName>
    </submittedName>
</protein>
<dbReference type="GO" id="GO:0005886">
    <property type="term" value="C:plasma membrane"/>
    <property type="evidence" value="ECO:0007669"/>
    <property type="project" value="UniProtKB-SubCell"/>
</dbReference>
<evidence type="ECO:0000256" key="6">
    <source>
        <dbReference type="SAM" id="Phobius"/>
    </source>
</evidence>
<evidence type="ECO:0000256" key="5">
    <source>
        <dbReference type="ARBA" id="ARBA00023136"/>
    </source>
</evidence>
<dbReference type="Pfam" id="PF03626">
    <property type="entry name" value="COX4_pro"/>
    <property type="match status" value="1"/>
</dbReference>
<keyword evidence="3 6" id="KW-0812">Transmembrane</keyword>
<feature type="transmembrane region" description="Helical" evidence="6">
    <location>
        <begin position="86"/>
        <end position="107"/>
    </location>
</feature>
<dbReference type="Proteomes" id="UP001149009">
    <property type="component" value="Unassembled WGS sequence"/>
</dbReference>
<keyword evidence="8" id="KW-1185">Reference proteome</keyword>
<dbReference type="AlphaFoldDB" id="A0A9X2X746"/>
<dbReference type="EMBL" id="JAODNV010000006">
    <property type="protein sequence ID" value="MCT8989754.1"/>
    <property type="molecule type" value="Genomic_DNA"/>
</dbReference>
<keyword evidence="2" id="KW-1003">Cell membrane</keyword>
<proteinExistence type="predicted"/>
<keyword evidence="5 6" id="KW-0472">Membrane</keyword>
<feature type="transmembrane region" description="Helical" evidence="6">
    <location>
        <begin position="28"/>
        <end position="48"/>
    </location>
</feature>
<evidence type="ECO:0000313" key="7">
    <source>
        <dbReference type="EMBL" id="MCT8989754.1"/>
    </source>
</evidence>
<comment type="caution">
    <text evidence="7">The sequence shown here is derived from an EMBL/GenBank/DDBJ whole genome shotgun (WGS) entry which is preliminary data.</text>
</comment>
<keyword evidence="4 6" id="KW-1133">Transmembrane helix</keyword>
<dbReference type="RefSeq" id="WP_261514607.1">
    <property type="nucleotide sequence ID" value="NZ_JAODNV010000006.1"/>
</dbReference>
<dbReference type="InterPro" id="IPR005171">
    <property type="entry name" value="Cyt_c_oxidase_su4_prok"/>
</dbReference>
<evidence type="ECO:0000256" key="1">
    <source>
        <dbReference type="ARBA" id="ARBA00004651"/>
    </source>
</evidence>
<comment type="subcellular location">
    <subcellularLocation>
        <location evidence="1">Cell membrane</location>
        <topology evidence="1">Multi-pass membrane protein</topology>
    </subcellularLocation>
</comment>
<accession>A0A9X2X746</accession>
<evidence type="ECO:0000313" key="8">
    <source>
        <dbReference type="Proteomes" id="UP001149009"/>
    </source>
</evidence>
<evidence type="ECO:0000256" key="3">
    <source>
        <dbReference type="ARBA" id="ARBA00022692"/>
    </source>
</evidence>
<name>A0A9X2X746_9HYPH</name>
<feature type="transmembrane region" description="Helical" evidence="6">
    <location>
        <begin position="60"/>
        <end position="80"/>
    </location>
</feature>
<gene>
    <name evidence="7" type="ORF">NYR54_05535</name>
</gene>
<organism evidence="7 8">
    <name type="scientific">Chelativorans petroleitrophicus</name>
    <dbReference type="NCBI Taxonomy" id="2975484"/>
    <lineage>
        <taxon>Bacteria</taxon>
        <taxon>Pseudomonadati</taxon>
        <taxon>Pseudomonadota</taxon>
        <taxon>Alphaproteobacteria</taxon>
        <taxon>Hyphomicrobiales</taxon>
        <taxon>Phyllobacteriaceae</taxon>
        <taxon>Chelativorans</taxon>
    </lineage>
</organism>